<dbReference type="SFLD" id="SFLDG01151">
    <property type="entry name" value="Main.2:_Nu-like"/>
    <property type="match status" value="1"/>
</dbReference>
<dbReference type="Pfam" id="PF00043">
    <property type="entry name" value="GST_C"/>
    <property type="match status" value="1"/>
</dbReference>
<dbReference type="EMBL" id="BSND01000004">
    <property type="protein sequence ID" value="GLP99238.1"/>
    <property type="molecule type" value="Genomic_DNA"/>
</dbReference>
<dbReference type="PROSITE" id="PS50405">
    <property type="entry name" value="GST_CTER"/>
    <property type="match status" value="1"/>
</dbReference>
<dbReference type="InterPro" id="IPR040079">
    <property type="entry name" value="Glutathione_S-Trfase"/>
</dbReference>
<evidence type="ECO:0000256" key="1">
    <source>
        <dbReference type="RuleBase" id="RU003494"/>
    </source>
</evidence>
<dbReference type="SUPFAM" id="SSF52833">
    <property type="entry name" value="Thioredoxin-like"/>
    <property type="match status" value="1"/>
</dbReference>
<keyword evidence="5" id="KW-1185">Reference proteome</keyword>
<dbReference type="PANTHER" id="PTHR44051">
    <property type="entry name" value="GLUTATHIONE S-TRANSFERASE-RELATED"/>
    <property type="match status" value="1"/>
</dbReference>
<dbReference type="InterPro" id="IPR036249">
    <property type="entry name" value="Thioredoxin-like_sf"/>
</dbReference>
<feature type="domain" description="GST C-terminal" evidence="3">
    <location>
        <begin position="85"/>
        <end position="201"/>
    </location>
</feature>
<dbReference type="Gene3D" id="1.20.1050.10">
    <property type="match status" value="1"/>
</dbReference>
<dbReference type="SFLD" id="SFLDS00019">
    <property type="entry name" value="Glutathione_Transferase_(cytos"/>
    <property type="match status" value="1"/>
</dbReference>
<gene>
    <name evidence="4" type="ORF">GCM10007891_10920</name>
</gene>
<reference evidence="4" key="1">
    <citation type="journal article" date="2014" name="Int. J. Syst. Evol. Microbiol.">
        <title>Complete genome of a new Firmicutes species belonging to the dominant human colonic microbiota ('Ruminococcus bicirculans') reveals two chromosomes and a selective capacity to utilize plant glucans.</title>
        <authorList>
            <consortium name="NISC Comparative Sequencing Program"/>
            <person name="Wegmann U."/>
            <person name="Louis P."/>
            <person name="Goesmann A."/>
            <person name="Henrissat B."/>
            <person name="Duncan S.H."/>
            <person name="Flint H.J."/>
        </authorList>
    </citation>
    <scope>NUCLEOTIDE SEQUENCE</scope>
    <source>
        <strain evidence="4">NBRC 102424</strain>
    </source>
</reference>
<evidence type="ECO:0000259" key="2">
    <source>
        <dbReference type="PROSITE" id="PS50404"/>
    </source>
</evidence>
<proteinExistence type="inferred from homology"/>
<reference evidence="4" key="2">
    <citation type="submission" date="2023-01" db="EMBL/GenBank/DDBJ databases">
        <title>Draft genome sequence of Methylophaga thalassica strain NBRC 102424.</title>
        <authorList>
            <person name="Sun Q."/>
            <person name="Mori K."/>
        </authorList>
    </citation>
    <scope>NUCLEOTIDE SEQUENCE</scope>
    <source>
        <strain evidence="4">NBRC 102424</strain>
    </source>
</reference>
<dbReference type="SUPFAM" id="SSF47616">
    <property type="entry name" value="GST C-terminal domain-like"/>
    <property type="match status" value="1"/>
</dbReference>
<evidence type="ECO:0000313" key="4">
    <source>
        <dbReference type="EMBL" id="GLP99238.1"/>
    </source>
</evidence>
<sequence length="201" mass="22768">MILYNIPLSGNCHKVRLMLCFLGLDYQIYDLDLGTTEQLSEDFLKLNPFGQAPVINDQGVVVRDSQAILVYLAKKYGGEQWWSEDPILLAEITSWLSTAANELQNGPARLRLHHKMGRPIDVKHATDTTTKLLNIIDRHLANRQWLVADKLSIADIAIYPYLALAHEGQVNLSHYQNISAWLARFESLPDYVSMPGINLQI</sequence>
<dbReference type="Proteomes" id="UP001161423">
    <property type="component" value="Unassembled WGS sequence"/>
</dbReference>
<comment type="similarity">
    <text evidence="1">Belongs to the GST superfamily.</text>
</comment>
<dbReference type="CDD" id="cd03206">
    <property type="entry name" value="GST_C_7"/>
    <property type="match status" value="1"/>
</dbReference>
<comment type="caution">
    <text evidence="4">The sequence shown here is derived from an EMBL/GenBank/DDBJ whole genome shotgun (WGS) entry which is preliminary data.</text>
</comment>
<name>A0ABQ5TTE8_9GAMM</name>
<dbReference type="Gene3D" id="3.40.30.10">
    <property type="entry name" value="Glutaredoxin"/>
    <property type="match status" value="1"/>
</dbReference>
<dbReference type="InterPro" id="IPR010987">
    <property type="entry name" value="Glutathione-S-Trfase_C-like"/>
</dbReference>
<dbReference type="PROSITE" id="PS50404">
    <property type="entry name" value="GST_NTER"/>
    <property type="match status" value="1"/>
</dbReference>
<accession>A0ABQ5TTE8</accession>
<dbReference type="SFLD" id="SFLDG00358">
    <property type="entry name" value="Main_(cytGST)"/>
    <property type="match status" value="1"/>
</dbReference>
<evidence type="ECO:0000259" key="3">
    <source>
        <dbReference type="PROSITE" id="PS50405"/>
    </source>
</evidence>
<dbReference type="InterPro" id="IPR004045">
    <property type="entry name" value="Glutathione_S-Trfase_N"/>
</dbReference>
<dbReference type="InterPro" id="IPR004046">
    <property type="entry name" value="GST_C"/>
</dbReference>
<dbReference type="RefSeq" id="WP_284722696.1">
    <property type="nucleotide sequence ID" value="NZ_BSND01000004.1"/>
</dbReference>
<dbReference type="InterPro" id="IPR036282">
    <property type="entry name" value="Glutathione-S-Trfase_C_sf"/>
</dbReference>
<dbReference type="Pfam" id="PF02798">
    <property type="entry name" value="GST_N"/>
    <property type="match status" value="1"/>
</dbReference>
<evidence type="ECO:0000313" key="5">
    <source>
        <dbReference type="Proteomes" id="UP001161423"/>
    </source>
</evidence>
<protein>
    <submittedName>
        <fullName evidence="4">Glutathione S-transferase</fullName>
    </submittedName>
</protein>
<dbReference type="CDD" id="cd03056">
    <property type="entry name" value="GST_N_4"/>
    <property type="match status" value="1"/>
</dbReference>
<organism evidence="4 5">
    <name type="scientific">Methylophaga thalassica</name>
    <dbReference type="NCBI Taxonomy" id="40223"/>
    <lineage>
        <taxon>Bacteria</taxon>
        <taxon>Pseudomonadati</taxon>
        <taxon>Pseudomonadota</taxon>
        <taxon>Gammaproteobacteria</taxon>
        <taxon>Thiotrichales</taxon>
        <taxon>Piscirickettsiaceae</taxon>
        <taxon>Methylophaga</taxon>
    </lineage>
</organism>
<feature type="domain" description="GST N-terminal" evidence="2">
    <location>
        <begin position="1"/>
        <end position="80"/>
    </location>
</feature>
<dbReference type="PANTHER" id="PTHR44051:SF2">
    <property type="entry name" value="HYPOTHETICAL GLUTATHIONE S-TRANSFERASE LIKE PROTEIN"/>
    <property type="match status" value="1"/>
</dbReference>